<sequence length="100" mass="10965">MIQQGSIGTAYISDLSVTNSKIANASINSAKIIDGEITNAKIGNEIYSNNYVWQQSGWYIGKNGEMYINGSGGTGRMTINNNLIQIFDQNGTLRVRMGLW</sequence>
<proteinExistence type="predicted"/>
<dbReference type="Pfam" id="PF09327">
    <property type="entry name" value="Phage_Tail_Tip"/>
    <property type="match status" value="1"/>
</dbReference>
<organism evidence="2 3">
    <name type="scientific">Salmonella enterica I</name>
    <dbReference type="NCBI Taxonomy" id="59201"/>
    <lineage>
        <taxon>Bacteria</taxon>
        <taxon>Pseudomonadati</taxon>
        <taxon>Pseudomonadota</taxon>
        <taxon>Gammaproteobacteria</taxon>
        <taxon>Enterobacterales</taxon>
        <taxon>Enterobacteriaceae</taxon>
        <taxon>Salmonella</taxon>
    </lineage>
</organism>
<accession>A0A379VUE3</accession>
<evidence type="ECO:0000313" key="3">
    <source>
        <dbReference type="Proteomes" id="UP000254346"/>
    </source>
</evidence>
<gene>
    <name evidence="2" type="ORF">NCTC8256_04188</name>
</gene>
<dbReference type="EMBL" id="UGXR01000001">
    <property type="protein sequence ID" value="SUH10193.1"/>
    <property type="molecule type" value="Genomic_DNA"/>
</dbReference>
<protein>
    <recommendedName>
        <fullName evidence="1">Tip attachment protein J central straight fiber domain-containing protein</fullName>
    </recommendedName>
</protein>
<feature type="domain" description="Tip attachment protein J central straight fiber" evidence="1">
    <location>
        <begin position="26"/>
        <end position="81"/>
    </location>
</feature>
<reference evidence="2 3" key="1">
    <citation type="submission" date="2018-06" db="EMBL/GenBank/DDBJ databases">
        <authorList>
            <consortium name="Pathogen Informatics"/>
            <person name="Doyle S."/>
        </authorList>
    </citation>
    <scope>NUCLEOTIDE SEQUENCE [LARGE SCALE GENOMIC DNA]</scope>
    <source>
        <strain evidence="2 3">NCTC8256</strain>
    </source>
</reference>
<dbReference type="AlphaFoldDB" id="A0A379VUE3"/>
<name>A0A379VUE3_SALET</name>
<dbReference type="Proteomes" id="UP000254346">
    <property type="component" value="Unassembled WGS sequence"/>
</dbReference>
<evidence type="ECO:0000259" key="1">
    <source>
        <dbReference type="Pfam" id="PF09327"/>
    </source>
</evidence>
<evidence type="ECO:0000313" key="2">
    <source>
        <dbReference type="EMBL" id="SUH10193.1"/>
    </source>
</evidence>
<dbReference type="InterPro" id="IPR015406">
    <property type="entry name" value="GpJ_CSF"/>
</dbReference>